<proteinExistence type="predicted"/>
<feature type="compositionally biased region" description="Low complexity" evidence="7">
    <location>
        <begin position="487"/>
        <end position="496"/>
    </location>
</feature>
<dbReference type="SMART" id="SM00132">
    <property type="entry name" value="LIM"/>
    <property type="match status" value="3"/>
</dbReference>
<feature type="region of interest" description="Disordered" evidence="7">
    <location>
        <begin position="284"/>
        <end position="314"/>
    </location>
</feature>
<evidence type="ECO:0000313" key="9">
    <source>
        <dbReference type="EMBL" id="KAG1826084.1"/>
    </source>
</evidence>
<dbReference type="InterPro" id="IPR001781">
    <property type="entry name" value="Znf_LIM"/>
</dbReference>
<dbReference type="GO" id="GO:0005634">
    <property type="term" value="C:nucleus"/>
    <property type="evidence" value="ECO:0007669"/>
    <property type="project" value="UniProtKB-SubCell"/>
</dbReference>
<dbReference type="GO" id="GO:0030695">
    <property type="term" value="F:GTPase regulator activity"/>
    <property type="evidence" value="ECO:0007669"/>
    <property type="project" value="UniProtKB-ARBA"/>
</dbReference>
<feature type="region of interest" description="Disordered" evidence="7">
    <location>
        <begin position="487"/>
        <end position="613"/>
    </location>
</feature>
<feature type="compositionally biased region" description="Basic and acidic residues" evidence="7">
    <location>
        <begin position="423"/>
        <end position="441"/>
    </location>
</feature>
<reference evidence="9" key="1">
    <citation type="journal article" date="2020" name="New Phytol.">
        <title>Comparative genomics reveals dynamic genome evolution in host specialist ectomycorrhizal fungi.</title>
        <authorList>
            <person name="Lofgren L.A."/>
            <person name="Nguyen N.H."/>
            <person name="Vilgalys R."/>
            <person name="Ruytinx J."/>
            <person name="Liao H.L."/>
            <person name="Branco S."/>
            <person name="Kuo A."/>
            <person name="LaButti K."/>
            <person name="Lipzen A."/>
            <person name="Andreopoulos W."/>
            <person name="Pangilinan J."/>
            <person name="Riley R."/>
            <person name="Hundley H."/>
            <person name="Na H."/>
            <person name="Barry K."/>
            <person name="Grigoriev I.V."/>
            <person name="Stajich J.E."/>
            <person name="Kennedy P.G."/>
        </authorList>
    </citation>
    <scope>NUCLEOTIDE SEQUENCE</scope>
    <source>
        <strain evidence="9">MN1</strain>
    </source>
</reference>
<dbReference type="GO" id="GO:0046872">
    <property type="term" value="F:metal ion binding"/>
    <property type="evidence" value="ECO:0007669"/>
    <property type="project" value="UniProtKB-KW"/>
</dbReference>
<dbReference type="OrthoDB" id="1112565at2759"/>
<evidence type="ECO:0000259" key="8">
    <source>
        <dbReference type="PROSITE" id="PS50023"/>
    </source>
</evidence>
<feature type="compositionally biased region" description="Polar residues" evidence="7">
    <location>
        <begin position="735"/>
        <end position="758"/>
    </location>
</feature>
<feature type="compositionally biased region" description="Polar residues" evidence="7">
    <location>
        <begin position="100"/>
        <end position="116"/>
    </location>
</feature>
<dbReference type="Proteomes" id="UP000807769">
    <property type="component" value="Unassembled WGS sequence"/>
</dbReference>
<keyword evidence="6" id="KW-0440">LIM domain</keyword>
<dbReference type="GO" id="GO:0005737">
    <property type="term" value="C:cytoplasm"/>
    <property type="evidence" value="ECO:0007669"/>
    <property type="project" value="TreeGrafter"/>
</dbReference>
<feature type="domain" description="LIM zinc-binding" evidence="8">
    <location>
        <begin position="625"/>
        <end position="701"/>
    </location>
</feature>
<keyword evidence="3" id="KW-0677">Repeat</keyword>
<feature type="compositionally biased region" description="Polar residues" evidence="7">
    <location>
        <begin position="960"/>
        <end position="970"/>
    </location>
</feature>
<feature type="compositionally biased region" description="Low complexity" evidence="7">
    <location>
        <begin position="442"/>
        <end position="457"/>
    </location>
</feature>
<organism evidence="9 10">
    <name type="scientific">Suillus subaureus</name>
    <dbReference type="NCBI Taxonomy" id="48587"/>
    <lineage>
        <taxon>Eukaryota</taxon>
        <taxon>Fungi</taxon>
        <taxon>Dikarya</taxon>
        <taxon>Basidiomycota</taxon>
        <taxon>Agaricomycotina</taxon>
        <taxon>Agaricomycetes</taxon>
        <taxon>Agaricomycetidae</taxon>
        <taxon>Boletales</taxon>
        <taxon>Suillineae</taxon>
        <taxon>Suillaceae</taxon>
        <taxon>Suillus</taxon>
    </lineage>
</organism>
<feature type="compositionally biased region" description="Polar residues" evidence="7">
    <location>
        <begin position="347"/>
        <end position="372"/>
    </location>
</feature>
<dbReference type="PROSITE" id="PS00478">
    <property type="entry name" value="LIM_DOMAIN_1"/>
    <property type="match status" value="1"/>
</dbReference>
<evidence type="ECO:0000256" key="5">
    <source>
        <dbReference type="ARBA" id="ARBA00023242"/>
    </source>
</evidence>
<feature type="domain" description="LIM zinc-binding" evidence="8">
    <location>
        <begin position="215"/>
        <end position="279"/>
    </location>
</feature>
<evidence type="ECO:0000313" key="10">
    <source>
        <dbReference type="Proteomes" id="UP000807769"/>
    </source>
</evidence>
<feature type="compositionally biased region" description="Low complexity" evidence="7">
    <location>
        <begin position="397"/>
        <end position="411"/>
    </location>
</feature>
<feature type="region of interest" description="Disordered" evidence="7">
    <location>
        <begin position="39"/>
        <end position="122"/>
    </location>
</feature>
<feature type="compositionally biased region" description="Basic and acidic residues" evidence="7">
    <location>
        <begin position="290"/>
        <end position="308"/>
    </location>
</feature>
<feature type="compositionally biased region" description="Polar residues" evidence="7">
    <location>
        <begin position="412"/>
        <end position="421"/>
    </location>
</feature>
<keyword evidence="5" id="KW-0539">Nucleus</keyword>
<gene>
    <name evidence="9" type="ORF">BJ212DRAFT_1317980</name>
</gene>
<evidence type="ECO:0000256" key="1">
    <source>
        <dbReference type="ARBA" id="ARBA00004123"/>
    </source>
</evidence>
<feature type="compositionally biased region" description="Polar residues" evidence="7">
    <location>
        <begin position="60"/>
        <end position="80"/>
    </location>
</feature>
<dbReference type="AlphaFoldDB" id="A0A9P7ENT0"/>
<evidence type="ECO:0000256" key="2">
    <source>
        <dbReference type="ARBA" id="ARBA00022723"/>
    </source>
</evidence>
<accession>A0A9P7ENT0</accession>
<sequence>MWWHSSWFVPFSCTSKLFISNEVSAPVVQWATSKEPAADRWSQTYVSRERSPTRPPSRAQPFNSDSTFPTASGSTVTLNASSSPSKRPPRKYSGIDISSPFGNRTSMHIGSSTSRPASPLKHSVSLGNIHHEAPPSPTTISAAAGILPSPYAPELSKAYGSVLQPKESLASYCCAICSAEFPPDATIYPDPSAPAIDTERFLCRPCFVKHGGSKGDCPSCDRPVLIVKSEGGFVETSGRVWHKRCFRCDGCHKNIGDTPMVDLLGRPSCADCFESCLKRDVTPSKPHKSPGIEKIERSHVGRLRRDSTSRQGSPAIDELEQRLGIMKNREGSPVMEELTARLNAVLNRTPSKDGSPTPSALGASTSRYTNANCWGESPIPGRISERKLPQTFSPMGSLSSAFDSVDSSNSSPRTEFWQTRSPDAGERRMTPSTIIRERVETPEMSASSPSSGRPSAEAIEEMKSRFLPQSPSSPGSRTNVNIACSSSSPSFYNNSPVGKSLEGSRIPLSRRSRGSPALRSVASTSSLSSPRLSWAPSTPELMSDMSDITTEASSPSPSSPLPFSPPVRHVDIFGNGNTLYSPDKPSDSVESEHDTREANPTPTPKAAKHTSNRLSISATTLTPDSLCAKCGGSLSTSRTAGRFVTVPDVNTTGPPKAYHPECFRCVMCDGPFKVSGIGQAVFTRGEGGACHVECTPPERTQVRSTAVSGSITSMFPLLPEPPSPSESRRGIERPTASSAAKTVTRASMAATTTPYSSSRLERPSPAPAISTTSPRFGSSTTCPACSKSVSPMEMGVVPGPQGSRWHASCLVCGGKGASKGRRDKLQPGCGKKLDSAAKRDIDGGVWCRECQLLLPPDLRNPQADSPIKPLVPSLTGRSIGGGSSASRAVQPQFTGTTTIARQFTGLRGGDAALARQLTGGGLSPTKQLGTATPRPRPKSVIGMRSGKSVDEGRGMFLVRQMTSGGSSFGI</sequence>
<dbReference type="Pfam" id="PF00412">
    <property type="entry name" value="LIM"/>
    <property type="match status" value="1"/>
</dbReference>
<feature type="compositionally biased region" description="Basic and acidic residues" evidence="7">
    <location>
        <begin position="584"/>
        <end position="597"/>
    </location>
</feature>
<dbReference type="PROSITE" id="PS50023">
    <property type="entry name" value="LIM_DOMAIN_2"/>
    <property type="match status" value="2"/>
</dbReference>
<dbReference type="Gene3D" id="2.10.110.10">
    <property type="entry name" value="Cysteine Rich Protein"/>
    <property type="match status" value="3"/>
</dbReference>
<evidence type="ECO:0000256" key="6">
    <source>
        <dbReference type="PROSITE-ProRule" id="PRU00125"/>
    </source>
</evidence>
<feature type="region of interest" description="Disordered" evidence="7">
    <location>
        <begin position="712"/>
        <end position="781"/>
    </location>
</feature>
<dbReference type="GeneID" id="64628297"/>
<evidence type="ECO:0000256" key="7">
    <source>
        <dbReference type="SAM" id="MobiDB-lite"/>
    </source>
</evidence>
<feature type="region of interest" description="Disordered" evidence="7">
    <location>
        <begin position="918"/>
        <end position="970"/>
    </location>
</feature>
<dbReference type="EMBL" id="JABBWG010000002">
    <property type="protein sequence ID" value="KAG1826084.1"/>
    <property type="molecule type" value="Genomic_DNA"/>
</dbReference>
<comment type="subcellular location">
    <subcellularLocation>
        <location evidence="1">Nucleus</location>
    </subcellularLocation>
</comment>
<evidence type="ECO:0000256" key="3">
    <source>
        <dbReference type="ARBA" id="ARBA00022737"/>
    </source>
</evidence>
<name>A0A9P7ENT0_9AGAM</name>
<dbReference type="GO" id="GO:0030036">
    <property type="term" value="P:actin cytoskeleton organization"/>
    <property type="evidence" value="ECO:0007669"/>
    <property type="project" value="TreeGrafter"/>
</dbReference>
<dbReference type="RefSeq" id="XP_041199337.1">
    <property type="nucleotide sequence ID" value="XM_041334280.1"/>
</dbReference>
<feature type="compositionally biased region" description="Low complexity" evidence="7">
    <location>
        <begin position="517"/>
        <end position="537"/>
    </location>
</feature>
<comment type="caution">
    <text evidence="9">The sequence shown here is derived from an EMBL/GenBank/DDBJ whole genome shotgun (WGS) entry which is preliminary data.</text>
</comment>
<dbReference type="CDD" id="cd08368">
    <property type="entry name" value="LIM"/>
    <property type="match status" value="1"/>
</dbReference>
<protein>
    <recommendedName>
        <fullName evidence="8">LIM zinc-binding domain-containing protein</fullName>
    </recommendedName>
</protein>
<keyword evidence="2 6" id="KW-0479">Metal-binding</keyword>
<dbReference type="PANTHER" id="PTHR24215:SF10">
    <property type="entry name" value="RHO-GTPASE-ACTIVATING PROTEIN LRG1"/>
    <property type="match status" value="1"/>
</dbReference>
<keyword evidence="4 6" id="KW-0862">Zinc</keyword>
<keyword evidence="10" id="KW-1185">Reference proteome</keyword>
<evidence type="ECO:0000256" key="4">
    <source>
        <dbReference type="ARBA" id="ARBA00022833"/>
    </source>
</evidence>
<dbReference type="PANTHER" id="PTHR24215">
    <property type="entry name" value="RHO-GTPASE-ACTIVATING PROTEIN LRG1"/>
    <property type="match status" value="1"/>
</dbReference>
<feature type="region of interest" description="Disordered" evidence="7">
    <location>
        <begin position="347"/>
        <end position="458"/>
    </location>
</feature>